<reference evidence="1 2" key="1">
    <citation type="journal article" date="2019" name="Emerg. Microbes Infect.">
        <title>Comprehensive subspecies identification of 175 nontuberculous mycobacteria species based on 7547 genomic profiles.</title>
        <authorList>
            <person name="Matsumoto Y."/>
            <person name="Kinjo T."/>
            <person name="Motooka D."/>
            <person name="Nabeya D."/>
            <person name="Jung N."/>
            <person name="Uechi K."/>
            <person name="Horii T."/>
            <person name="Iida T."/>
            <person name="Fujita J."/>
            <person name="Nakamura S."/>
        </authorList>
    </citation>
    <scope>NUCLEOTIDE SEQUENCE [LARGE SCALE GENOMIC DNA]</scope>
    <source>
        <strain evidence="1 2">JCM 17322</strain>
    </source>
</reference>
<organism evidence="1 2">
    <name type="scientific">Mycobacterium botniense</name>
    <dbReference type="NCBI Taxonomy" id="84962"/>
    <lineage>
        <taxon>Bacteria</taxon>
        <taxon>Bacillati</taxon>
        <taxon>Actinomycetota</taxon>
        <taxon>Actinomycetes</taxon>
        <taxon>Mycobacteriales</taxon>
        <taxon>Mycobacteriaceae</taxon>
        <taxon>Mycobacterium</taxon>
    </lineage>
</organism>
<comment type="caution">
    <text evidence="1">The sequence shown here is derived from an EMBL/GenBank/DDBJ whole genome shotgun (WGS) entry which is preliminary data.</text>
</comment>
<name>A0A7I9XY28_9MYCO</name>
<evidence type="ECO:0008006" key="3">
    <source>
        <dbReference type="Google" id="ProtNLM"/>
    </source>
</evidence>
<protein>
    <recommendedName>
        <fullName evidence="3">Terminase</fullName>
    </recommendedName>
</protein>
<evidence type="ECO:0000313" key="2">
    <source>
        <dbReference type="Proteomes" id="UP000465361"/>
    </source>
</evidence>
<evidence type="ECO:0000313" key="1">
    <source>
        <dbReference type="EMBL" id="GFG74704.1"/>
    </source>
</evidence>
<gene>
    <name evidence="1" type="ORF">MBOT_20690</name>
</gene>
<dbReference type="InterPro" id="IPR027417">
    <property type="entry name" value="P-loop_NTPase"/>
</dbReference>
<dbReference type="AlphaFoldDB" id="A0A7I9XY28"/>
<dbReference type="Gene3D" id="3.40.50.300">
    <property type="entry name" value="P-loop containing nucleotide triphosphate hydrolases"/>
    <property type="match status" value="1"/>
</dbReference>
<accession>A0A7I9XY28</accession>
<sequence length="507" mass="54754">MPENVLSVSEKPLLGDQTPRILVVPPAVTSAAAEAVEFAASVGLVLDPWQKLILEHSLGELAGGRWSAFEVGLCVPRQNGKSVLAEARILAGLFLFGEELIVYSAHLFDTAMETMRRLEQWLDASGEKFTVSRSNGKEGFELATGQRVKFKTRTKGGGRGLSGDCVILDEAMILESASIGALMPTLAARPNPQLWYMGSAVDQEVHDKGYVFASVRKRALEGSSPRLCYAEFSCEEGADPASPRERARANPGMGYRITPEYIEDEYQALIHTPKIFLVERLGIGDWPTLAEVTQPPIGADLWGSLADRAPALTGLYPQVLGVDRDPVTKQWAISGAQFLSGGGVHVEIGWSGSGAPTEVAERIVDVVTEADPVALVIDQRSPAAVLRPYLVEAGIEPHMTNASDLAMACEGFLEAVLAGQISHPGQEILDSSVVSAVKRELPGGRFAWDKSPGGQIVQLMAVTLAHWGLLTFSVPPKRAPSPLMERQEPKSSQDVFEREFDAMSVRF</sequence>
<proteinExistence type="predicted"/>
<dbReference type="Proteomes" id="UP000465361">
    <property type="component" value="Unassembled WGS sequence"/>
</dbReference>
<keyword evidence="2" id="KW-1185">Reference proteome</keyword>
<dbReference type="EMBL" id="BLKW01000003">
    <property type="protein sequence ID" value="GFG74704.1"/>
    <property type="molecule type" value="Genomic_DNA"/>
</dbReference>